<gene>
    <name evidence="2" type="ORF">MW046_08160</name>
</gene>
<dbReference type="KEGG" id="haad:MW046_08160"/>
<reference evidence="2" key="1">
    <citation type="submission" date="2022-04" db="EMBL/GenBank/DDBJ databases">
        <title>Halocatena sp. nov., isolated from a salt lake.</title>
        <authorList>
            <person name="Cui H.-L."/>
        </authorList>
    </citation>
    <scope>NUCLEOTIDE SEQUENCE</scope>
    <source>
        <strain evidence="2">AD-1</strain>
    </source>
</reference>
<dbReference type="RefSeq" id="WP_247992622.1">
    <property type="nucleotide sequence ID" value="NZ_CP096019.1"/>
</dbReference>
<keyword evidence="1" id="KW-0812">Transmembrane</keyword>
<protein>
    <submittedName>
        <fullName evidence="2">VanZ family protein</fullName>
    </submittedName>
</protein>
<feature type="transmembrane region" description="Helical" evidence="1">
    <location>
        <begin position="95"/>
        <end position="114"/>
    </location>
</feature>
<sequence length="154" mass="16281">MSKKRQLPLASSWVRYGLVVVIAVTICVFTVADAATVGLEADGGPVSHGPFGIDIGPLGWFETATYAHGMAYGGLTASLAYAVVAPTDSESQRRLVGCVVVAVVYGTVLELLQGNVASRSVETVDFLANTIGASLMGLCWWWLTDVAEFVPRTE</sequence>
<evidence type="ECO:0000256" key="1">
    <source>
        <dbReference type="SAM" id="Phobius"/>
    </source>
</evidence>
<name>A0A8U0A1L5_9EURY</name>
<dbReference type="EMBL" id="CP096019">
    <property type="protein sequence ID" value="UPM41943.1"/>
    <property type="molecule type" value="Genomic_DNA"/>
</dbReference>
<dbReference type="GeneID" id="71928013"/>
<organism evidence="2 3">
    <name type="scientific">Halocatena salina</name>
    <dbReference type="NCBI Taxonomy" id="2934340"/>
    <lineage>
        <taxon>Archaea</taxon>
        <taxon>Methanobacteriati</taxon>
        <taxon>Methanobacteriota</taxon>
        <taxon>Stenosarchaea group</taxon>
        <taxon>Halobacteria</taxon>
        <taxon>Halobacteriales</taxon>
        <taxon>Natronomonadaceae</taxon>
        <taxon>Halocatena</taxon>
    </lineage>
</organism>
<feature type="transmembrane region" description="Helical" evidence="1">
    <location>
        <begin position="58"/>
        <end position="83"/>
    </location>
</feature>
<dbReference type="Proteomes" id="UP000831768">
    <property type="component" value="Chromosome"/>
</dbReference>
<evidence type="ECO:0000313" key="2">
    <source>
        <dbReference type="EMBL" id="UPM41943.1"/>
    </source>
</evidence>
<feature type="transmembrane region" description="Helical" evidence="1">
    <location>
        <begin position="126"/>
        <end position="143"/>
    </location>
</feature>
<accession>A0A8U0A1L5</accession>
<keyword evidence="1" id="KW-0472">Membrane</keyword>
<keyword evidence="3" id="KW-1185">Reference proteome</keyword>
<keyword evidence="1" id="KW-1133">Transmembrane helix</keyword>
<dbReference type="NCBIfam" id="NF037970">
    <property type="entry name" value="vanZ_1"/>
    <property type="match status" value="1"/>
</dbReference>
<proteinExistence type="predicted"/>
<dbReference type="AlphaFoldDB" id="A0A8U0A1L5"/>
<evidence type="ECO:0000313" key="3">
    <source>
        <dbReference type="Proteomes" id="UP000831768"/>
    </source>
</evidence>